<dbReference type="InterPro" id="IPR004843">
    <property type="entry name" value="Calcineurin-like_PHP"/>
</dbReference>
<dbReference type="InterPro" id="IPR029052">
    <property type="entry name" value="Metallo-depent_PP-like"/>
</dbReference>
<dbReference type="GO" id="GO:0016787">
    <property type="term" value="F:hydrolase activity"/>
    <property type="evidence" value="ECO:0007669"/>
    <property type="project" value="UniProtKB-KW"/>
</dbReference>
<organism evidence="6 7">
    <name type="scientific">Nocardia bovistercoris</name>
    <dbReference type="NCBI Taxonomy" id="2785916"/>
    <lineage>
        <taxon>Bacteria</taxon>
        <taxon>Bacillati</taxon>
        <taxon>Actinomycetota</taxon>
        <taxon>Actinomycetes</taxon>
        <taxon>Mycobacteriales</taxon>
        <taxon>Nocardiaceae</taxon>
        <taxon>Nocardia</taxon>
    </lineage>
</organism>
<dbReference type="PANTHER" id="PTHR42988:SF2">
    <property type="entry name" value="CYCLIC NUCLEOTIDE PHOSPHODIESTERASE CBUA0032-RELATED"/>
    <property type="match status" value="1"/>
</dbReference>
<sequence length="287" mass="30841">MTEHDPADGLTVIQLTDTHLRSEGELVHGVVDTHAHLLEALDHIADSGRGVDAMVLTGDLADNGAPEAYRRLRAAVEPVAATLGAEVVYVMGNHDERVAFGAELLDRDVDPAAPLDSVVEVAGLRIIALDSTIPHHHHGRLAPDQLEWLAEQLRVPAPRGTLLALHHPPVRSPMPSSNMLRLEQPRRLAEVLAGSDVGMILCGHNHLTGASALAGVPVWLGTPMSFRTDTFPPSDRHRGFAGFGFSRIEVLDEGMIAAAVDLTPAAPVYNRALRDVLDQLAALAERR</sequence>
<comment type="caution">
    <text evidence="6">The sequence shown here is derived from an EMBL/GenBank/DDBJ whole genome shotgun (WGS) entry which is preliminary data.</text>
</comment>
<evidence type="ECO:0000256" key="4">
    <source>
        <dbReference type="ARBA" id="ARBA00025742"/>
    </source>
</evidence>
<feature type="domain" description="Calcineurin-like phosphoesterase" evidence="5">
    <location>
        <begin position="11"/>
        <end position="206"/>
    </location>
</feature>
<evidence type="ECO:0000313" key="6">
    <source>
        <dbReference type="EMBL" id="MBH0774866.1"/>
    </source>
</evidence>
<proteinExistence type="inferred from homology"/>
<gene>
    <name evidence="6" type="ORF">IT779_01020</name>
</gene>
<evidence type="ECO:0000256" key="3">
    <source>
        <dbReference type="ARBA" id="ARBA00023004"/>
    </source>
</evidence>
<dbReference type="AlphaFoldDB" id="A0A931I616"/>
<name>A0A931I616_9NOCA</name>
<dbReference type="GO" id="GO:0046872">
    <property type="term" value="F:metal ion binding"/>
    <property type="evidence" value="ECO:0007669"/>
    <property type="project" value="UniProtKB-KW"/>
</dbReference>
<dbReference type="Gene3D" id="3.60.21.10">
    <property type="match status" value="1"/>
</dbReference>
<keyword evidence="2" id="KW-0378">Hydrolase</keyword>
<evidence type="ECO:0000256" key="2">
    <source>
        <dbReference type="ARBA" id="ARBA00022801"/>
    </source>
</evidence>
<evidence type="ECO:0000259" key="5">
    <source>
        <dbReference type="Pfam" id="PF00149"/>
    </source>
</evidence>
<protein>
    <submittedName>
        <fullName evidence="6">Metallophosphoesterase</fullName>
    </submittedName>
</protein>
<dbReference type="Proteomes" id="UP000655751">
    <property type="component" value="Unassembled WGS sequence"/>
</dbReference>
<dbReference type="InterPro" id="IPR050884">
    <property type="entry name" value="CNP_phosphodiesterase-III"/>
</dbReference>
<evidence type="ECO:0000313" key="7">
    <source>
        <dbReference type="Proteomes" id="UP000655751"/>
    </source>
</evidence>
<keyword evidence="3" id="KW-0408">Iron</keyword>
<dbReference type="Pfam" id="PF00149">
    <property type="entry name" value="Metallophos"/>
    <property type="match status" value="1"/>
</dbReference>
<comment type="similarity">
    <text evidence="4">Belongs to the cyclic nucleotide phosphodiesterase class-III family.</text>
</comment>
<evidence type="ECO:0000256" key="1">
    <source>
        <dbReference type="ARBA" id="ARBA00022723"/>
    </source>
</evidence>
<dbReference type="SUPFAM" id="SSF56300">
    <property type="entry name" value="Metallo-dependent phosphatases"/>
    <property type="match status" value="1"/>
</dbReference>
<dbReference type="PANTHER" id="PTHR42988">
    <property type="entry name" value="PHOSPHOHYDROLASE"/>
    <property type="match status" value="1"/>
</dbReference>
<keyword evidence="1" id="KW-0479">Metal-binding</keyword>
<dbReference type="EMBL" id="JADMLG010000001">
    <property type="protein sequence ID" value="MBH0774866.1"/>
    <property type="molecule type" value="Genomic_DNA"/>
</dbReference>
<keyword evidence="7" id="KW-1185">Reference proteome</keyword>
<reference evidence="6" key="1">
    <citation type="submission" date="2020-11" db="EMBL/GenBank/DDBJ databases">
        <title>Nocardia NEAU-351.nov., a novel actinomycete isolated from the cow dung.</title>
        <authorList>
            <person name="Zhang X."/>
        </authorList>
    </citation>
    <scope>NUCLEOTIDE SEQUENCE</scope>
    <source>
        <strain evidence="6">NEAU-351</strain>
    </source>
</reference>
<accession>A0A931I616</accession>